<dbReference type="InterPro" id="IPR057207">
    <property type="entry name" value="FBXL15_LRR"/>
</dbReference>
<dbReference type="Pfam" id="PF12937">
    <property type="entry name" value="F-box-like"/>
    <property type="match status" value="1"/>
</dbReference>
<dbReference type="InterPro" id="IPR036047">
    <property type="entry name" value="F-box-like_dom_sf"/>
</dbReference>
<dbReference type="InterPro" id="IPR032675">
    <property type="entry name" value="LRR_dom_sf"/>
</dbReference>
<keyword evidence="1" id="KW-0833">Ubl conjugation pathway</keyword>
<feature type="domain" description="F-box" evidence="2">
    <location>
        <begin position="61"/>
        <end position="107"/>
    </location>
</feature>
<dbReference type="PANTHER" id="PTHR13318">
    <property type="entry name" value="PARTNER OF PAIRED, ISOFORM B-RELATED"/>
    <property type="match status" value="1"/>
</dbReference>
<evidence type="ECO:0000313" key="4">
    <source>
        <dbReference type="Proteomes" id="UP001497525"/>
    </source>
</evidence>
<dbReference type="GO" id="GO:0031146">
    <property type="term" value="P:SCF-dependent proteasomal ubiquitin-dependent protein catabolic process"/>
    <property type="evidence" value="ECO:0007669"/>
    <property type="project" value="TreeGrafter"/>
</dbReference>
<name>A0AAV2T8L7_CALDB</name>
<dbReference type="PROSITE" id="PS50181">
    <property type="entry name" value="FBOX"/>
    <property type="match status" value="1"/>
</dbReference>
<dbReference type="SMART" id="SM00256">
    <property type="entry name" value="FBOX"/>
    <property type="match status" value="1"/>
</dbReference>
<dbReference type="InterPro" id="IPR001611">
    <property type="entry name" value="Leu-rich_rpt"/>
</dbReference>
<dbReference type="AlphaFoldDB" id="A0AAV2T8L7"/>
<evidence type="ECO:0000259" key="2">
    <source>
        <dbReference type="PROSITE" id="PS50181"/>
    </source>
</evidence>
<reference evidence="3" key="1">
    <citation type="submission" date="2024-06" db="EMBL/GenBank/DDBJ databases">
        <authorList>
            <person name="Liu X."/>
            <person name="Lenzi L."/>
            <person name="Haldenby T S."/>
            <person name="Uol C."/>
        </authorList>
    </citation>
    <scope>NUCLEOTIDE SEQUENCE</scope>
</reference>
<protein>
    <recommendedName>
        <fullName evidence="2">F-box domain-containing protein</fullName>
    </recommendedName>
</protein>
<gene>
    <name evidence="3" type="ORF">CDAUBV1_LOCUS6490</name>
</gene>
<dbReference type="Pfam" id="PF25372">
    <property type="entry name" value="DUF7885"/>
    <property type="match status" value="1"/>
</dbReference>
<comment type="caution">
    <text evidence="3">The sequence shown here is derived from an EMBL/GenBank/DDBJ whole genome shotgun (WGS) entry which is preliminary data.</text>
</comment>
<dbReference type="InterPro" id="IPR006553">
    <property type="entry name" value="Leu-rich_rpt_Cys-con_subtyp"/>
</dbReference>
<proteinExistence type="predicted"/>
<dbReference type="SUPFAM" id="SSF81383">
    <property type="entry name" value="F-box domain"/>
    <property type="match status" value="1"/>
</dbReference>
<dbReference type="InterPro" id="IPR001810">
    <property type="entry name" value="F-box_dom"/>
</dbReference>
<accession>A0AAV2T8L7</accession>
<dbReference type="Gene3D" id="3.80.10.10">
    <property type="entry name" value="Ribonuclease Inhibitor"/>
    <property type="match status" value="3"/>
</dbReference>
<organism evidence="3 4">
    <name type="scientific">Calicophoron daubneyi</name>
    <name type="common">Rumen fluke</name>
    <name type="synonym">Paramphistomum daubneyi</name>
    <dbReference type="NCBI Taxonomy" id="300641"/>
    <lineage>
        <taxon>Eukaryota</taxon>
        <taxon>Metazoa</taxon>
        <taxon>Spiralia</taxon>
        <taxon>Lophotrochozoa</taxon>
        <taxon>Platyhelminthes</taxon>
        <taxon>Trematoda</taxon>
        <taxon>Digenea</taxon>
        <taxon>Plagiorchiida</taxon>
        <taxon>Pronocephalata</taxon>
        <taxon>Paramphistomoidea</taxon>
        <taxon>Paramphistomidae</taxon>
        <taxon>Calicophoron</taxon>
    </lineage>
</organism>
<dbReference type="EMBL" id="CAXLJL010000156">
    <property type="protein sequence ID" value="CAL5133221.1"/>
    <property type="molecule type" value="Genomic_DNA"/>
</dbReference>
<evidence type="ECO:0000256" key="1">
    <source>
        <dbReference type="ARBA" id="ARBA00022786"/>
    </source>
</evidence>
<sequence length="693" mass="77275">MDEWTATLIFRAWRKTVAEARKAREYFAQLQQETQSLDELHAVEQQPITFSNTYNLRENYQNRVAELPEVTQLRIFSYLSPLDVARAAKVCRAWMSTAEKMNTIGRLDLSRLGGQLTDKMFVKITRKRRIRLHQINLHGCTNLGPLGFRALSSYANLQDINLSECVQLTDDYVLPIASGCPALLYLNLSYTPITDNSIRHLTASPTMLQFLSLAHCYHLTKDGSRYFGQGNGFPKLTYLDLSGCVQLGPEGLIQIVEAVCTVRHWILNEIPWLSDNELKILGSSCNVIETLEILESGIMTISTVSPAFVSLNDIERTSALAFATTKSKKSVEMGSSAHFKDLRSQEHLITDGGLQEICRRGLKSLLASRLNGLDGSCFRDALLVNEEARSALANKHKKNSSQPQSTKAKQFELSYLTQLCLKDCTLVSDSLFRHLASVPCLTVLNLSGCTGLTDAGIKLLVESCYASFLRELYLAGCRQLTDRSVFMIDHKFPQLAYLSLADCDLLSDSALDVLSQCKSLWQLNLSNTQLGDRSIATFGSLPKLRELKVSSCVNITDTGVQKYAHSGIYAQCVDLSFCYNLSDSGIKTLAFCCRFLMHLNLAGCAKLTDMSLQYISGVCQYLQKLNMSGCVQITEIGLTYLRRGCKQLNHLILLYCKGLNKREVIRLTTKVSCVEFSSDNPPTEFQAPDQSTA</sequence>
<dbReference type="SUPFAM" id="SSF52047">
    <property type="entry name" value="RNI-like"/>
    <property type="match status" value="2"/>
</dbReference>
<dbReference type="SMART" id="SM00367">
    <property type="entry name" value="LRR_CC"/>
    <property type="match status" value="14"/>
</dbReference>
<evidence type="ECO:0000313" key="3">
    <source>
        <dbReference type="EMBL" id="CAL5133221.1"/>
    </source>
</evidence>
<dbReference type="Proteomes" id="UP001497525">
    <property type="component" value="Unassembled WGS sequence"/>
</dbReference>
<dbReference type="GO" id="GO:0019005">
    <property type="term" value="C:SCF ubiquitin ligase complex"/>
    <property type="evidence" value="ECO:0007669"/>
    <property type="project" value="TreeGrafter"/>
</dbReference>
<dbReference type="Pfam" id="PF13516">
    <property type="entry name" value="LRR_6"/>
    <property type="match status" value="1"/>
</dbReference>